<evidence type="ECO:0000256" key="4">
    <source>
        <dbReference type="ARBA" id="ARBA00022833"/>
    </source>
</evidence>
<dbReference type="PROSITE" id="PS52027">
    <property type="entry name" value="ZF_C2HC_C3H"/>
    <property type="match status" value="1"/>
</dbReference>
<feature type="compositionally biased region" description="Polar residues" evidence="6">
    <location>
        <begin position="483"/>
        <end position="492"/>
    </location>
</feature>
<name>A0A5N4B5J1_PHOPY</name>
<evidence type="ECO:0000256" key="5">
    <source>
        <dbReference type="PROSITE-ProRule" id="PRU01371"/>
    </source>
</evidence>
<evidence type="ECO:0000256" key="3">
    <source>
        <dbReference type="ARBA" id="ARBA00022771"/>
    </source>
</evidence>
<evidence type="ECO:0000256" key="6">
    <source>
        <dbReference type="SAM" id="MobiDB-lite"/>
    </source>
</evidence>
<evidence type="ECO:0000256" key="2">
    <source>
        <dbReference type="ARBA" id="ARBA00022737"/>
    </source>
</evidence>
<comment type="caution">
    <text evidence="8">The sequence shown here is derived from an EMBL/GenBank/DDBJ whole genome shotgun (WGS) entry which is preliminary data.</text>
</comment>
<dbReference type="InParanoid" id="A0A5N4B5J1"/>
<dbReference type="Gene3D" id="3.30.160.60">
    <property type="entry name" value="Classic Zinc Finger"/>
    <property type="match status" value="1"/>
</dbReference>
<feature type="compositionally biased region" description="Polar residues" evidence="6">
    <location>
        <begin position="109"/>
        <end position="119"/>
    </location>
</feature>
<sequence length="683" mass="77003">MAETTMEEVINLEGELVPCEICGRTFLPAPLIKHKKVCERNATKQRKIFDSQKQRVEGTEFAPFNQSHVKKTVTGTPYAADAFKRAKWKEKHLELVKTIRAARGVGMTNKHSASSTSLSHDAPGTERCPSCDRQFGPRAYDRHVEWCKDHVTYVHRSPAQVLLAKERLEARIKYRVPAPKSKRAVVKEKYSPGLGSRTESFSSIKSTSCTYLDNTHKVQKTKPVVNLKKSNEPSVYNQGDSAEINKRTERANRKNLEDHVDPINSVTHPDYNPFLTAERQLMELLECDDFQPFISKHETIKSANRPHTVSGSKTKLNEANHNNNKIVKSAETTRKKLFKNGESKKRASVIDPPTDFQDGDDFELIESLINQNYLESYDLLDAINEDMTKTRNQDDSPTIDPRLINENDNLAIPDHLIVHHSSSNSSNDNLAPLTKISSSTRHLTRSSETLHQTANSRNKVTKTVDTNSKVTKPKKAAIVRKPSVSSSKNAPTSEVRKPAPFKKSLSVQEPPKPKSNFKDDLQVEVLKKPRKSTELPSVDFAKGDDLFDVDDVMLEEFKKFEENYLKDKDKQRRKKERELHEVSTNVDNGGGSPVSKINIDSAYNSLNRNNPKVRAKPNSLSPLEYNRPQTSPIASPTSSSSDTTSMPLESQQRVSKFCHECGTRYPIITAKFCVECGVKRLVL</sequence>
<feature type="region of interest" description="Disordered" evidence="6">
    <location>
        <begin position="107"/>
        <end position="129"/>
    </location>
</feature>
<organism evidence="8 9">
    <name type="scientific">Photinus pyralis</name>
    <name type="common">Common eastern firefly</name>
    <name type="synonym">Lampyris pyralis</name>
    <dbReference type="NCBI Taxonomy" id="7054"/>
    <lineage>
        <taxon>Eukaryota</taxon>
        <taxon>Metazoa</taxon>
        <taxon>Ecdysozoa</taxon>
        <taxon>Arthropoda</taxon>
        <taxon>Hexapoda</taxon>
        <taxon>Insecta</taxon>
        <taxon>Pterygota</taxon>
        <taxon>Neoptera</taxon>
        <taxon>Endopterygota</taxon>
        <taxon>Coleoptera</taxon>
        <taxon>Polyphaga</taxon>
        <taxon>Elateriformia</taxon>
        <taxon>Elateroidea</taxon>
        <taxon>Lampyridae</taxon>
        <taxon>Lampyrinae</taxon>
        <taxon>Photinus</taxon>
    </lineage>
</organism>
<dbReference type="PANTHER" id="PTHR13555:SF5">
    <property type="entry name" value="ZINC-FINGER OF A C2HC-TYPE"/>
    <property type="match status" value="1"/>
</dbReference>
<dbReference type="GO" id="GO:0008270">
    <property type="term" value="F:zinc ion binding"/>
    <property type="evidence" value="ECO:0007669"/>
    <property type="project" value="UniProtKB-KW"/>
</dbReference>
<dbReference type="PANTHER" id="PTHR13555">
    <property type="entry name" value="C2H2 ZINC FINGER CGI-62-RELATED"/>
    <property type="match status" value="1"/>
</dbReference>
<feature type="domain" description="C2HC/C3H-type" evidence="7">
    <location>
        <begin position="15"/>
        <end position="44"/>
    </location>
</feature>
<feature type="region of interest" description="Disordered" evidence="6">
    <location>
        <begin position="439"/>
        <end position="519"/>
    </location>
</feature>
<dbReference type="OrthoDB" id="10066537at2759"/>
<evidence type="ECO:0000256" key="1">
    <source>
        <dbReference type="ARBA" id="ARBA00022723"/>
    </source>
</evidence>
<keyword evidence="4" id="KW-0862">Zinc</keyword>
<protein>
    <recommendedName>
        <fullName evidence="7">C2HC/C3H-type domain-containing protein</fullName>
    </recommendedName>
</protein>
<evidence type="ECO:0000313" key="8">
    <source>
        <dbReference type="EMBL" id="KAB0804887.1"/>
    </source>
</evidence>
<keyword evidence="2" id="KW-0677">Repeat</keyword>
<keyword evidence="9" id="KW-1185">Reference proteome</keyword>
<feature type="compositionally biased region" description="Polar residues" evidence="6">
    <location>
        <begin position="439"/>
        <end position="470"/>
    </location>
</feature>
<feature type="compositionally biased region" description="Low complexity" evidence="6">
    <location>
        <begin position="628"/>
        <end position="648"/>
    </location>
</feature>
<proteinExistence type="predicted"/>
<reference evidence="8 9" key="1">
    <citation type="journal article" date="2018" name="Elife">
        <title>Firefly genomes illuminate parallel origins of bioluminescence in beetles.</title>
        <authorList>
            <person name="Fallon T.R."/>
            <person name="Lower S.E."/>
            <person name="Chang C.H."/>
            <person name="Bessho-Uehara M."/>
            <person name="Martin G.J."/>
            <person name="Bewick A.J."/>
            <person name="Behringer M."/>
            <person name="Debat H.J."/>
            <person name="Wong I."/>
            <person name="Day J.C."/>
            <person name="Suvorov A."/>
            <person name="Silva C.J."/>
            <person name="Stanger-Hall K.F."/>
            <person name="Hall D.W."/>
            <person name="Schmitz R.J."/>
            <person name="Nelson D.R."/>
            <person name="Lewis S.M."/>
            <person name="Shigenobu S."/>
            <person name="Bybee S.M."/>
            <person name="Larracuente A.M."/>
            <person name="Oba Y."/>
            <person name="Weng J.K."/>
        </authorList>
    </citation>
    <scope>NUCLEOTIDE SEQUENCE [LARGE SCALE GENOMIC DNA]</scope>
    <source>
        <strain evidence="8">1611_PpyrPB1</strain>
        <tissue evidence="8">Whole body</tissue>
    </source>
</reference>
<keyword evidence="1" id="KW-0479">Metal-binding</keyword>
<dbReference type="InterPro" id="IPR026319">
    <property type="entry name" value="ZC2HC1A/B-like"/>
</dbReference>
<evidence type="ECO:0000313" key="9">
    <source>
        <dbReference type="Proteomes" id="UP000327044"/>
    </source>
</evidence>
<dbReference type="InterPro" id="IPR049899">
    <property type="entry name" value="Znf_C2HC_C3H"/>
</dbReference>
<dbReference type="Proteomes" id="UP000327044">
    <property type="component" value="Unassembled WGS sequence"/>
</dbReference>
<dbReference type="EMBL" id="VVIM01000001">
    <property type="protein sequence ID" value="KAB0804887.1"/>
    <property type="molecule type" value="Genomic_DNA"/>
</dbReference>
<dbReference type="AlphaFoldDB" id="A0A5N4B5J1"/>
<dbReference type="Pfam" id="PF13913">
    <property type="entry name" value="zf-C2HC_2"/>
    <property type="match status" value="2"/>
</dbReference>
<keyword evidence="3 5" id="KW-0863">Zinc-finger</keyword>
<feature type="compositionally biased region" description="Basic and acidic residues" evidence="6">
    <location>
        <begin position="568"/>
        <end position="581"/>
    </location>
</feature>
<feature type="compositionally biased region" description="Polar residues" evidence="6">
    <location>
        <begin position="601"/>
        <end position="610"/>
    </location>
</feature>
<gene>
    <name evidence="8" type="ORF">PPYR_01857</name>
</gene>
<evidence type="ECO:0000259" key="7">
    <source>
        <dbReference type="PROSITE" id="PS52027"/>
    </source>
</evidence>
<feature type="region of interest" description="Disordered" evidence="6">
    <location>
        <begin position="568"/>
        <end position="648"/>
    </location>
</feature>
<accession>A0A5N4B5J1</accession>